<dbReference type="OrthoDB" id="383722at2759"/>
<feature type="signal peptide" evidence="1">
    <location>
        <begin position="1"/>
        <end position="31"/>
    </location>
</feature>
<dbReference type="RefSeq" id="XP_008819388.1">
    <property type="nucleotide sequence ID" value="XM_008821166.1"/>
</dbReference>
<dbReference type="Proteomes" id="UP000030640">
    <property type="component" value="Unassembled WGS sequence"/>
</dbReference>
<dbReference type="GeneID" id="20040869"/>
<dbReference type="EMBL" id="KI965566">
    <property type="protein sequence ID" value="EUD64020.1"/>
    <property type="molecule type" value="Genomic_DNA"/>
</dbReference>
<feature type="chain" id="PRO_5004887180" evidence="1">
    <location>
        <begin position="32"/>
        <end position="242"/>
    </location>
</feature>
<sequence>MKEKTQYSSVTKIFAVSLLVWLCQYSNESSAIGKSWIEEQGKNNLSAATARRVLKEDEEVIAEQRNALLKEKLIGLIEDGQEDNDDNLNFAKRFNALIQEENFQKGLNPSLKDENGKREMNPSEYDDIVKLHNTFNFNESNKNLKKDVNLIEFADSGKVQNFQKLNDTAEKQTNPFTIPDNLAKQNSSQNLYSESARQLNTFPPNDDFGKLHNSINVNMQSTNKPAIITPTDDFGKLHNSIN</sequence>
<gene>
    <name evidence="2" type="ORF">C922_05595</name>
</gene>
<keyword evidence="3" id="KW-1185">Reference proteome</keyword>
<dbReference type="AlphaFoldDB" id="W6ZXQ4"/>
<evidence type="ECO:0000256" key="1">
    <source>
        <dbReference type="SAM" id="SignalP"/>
    </source>
</evidence>
<feature type="non-terminal residue" evidence="2">
    <location>
        <position position="242"/>
    </location>
</feature>
<name>W6ZXQ4_9APIC</name>
<reference evidence="2 3" key="1">
    <citation type="submission" date="2013-02" db="EMBL/GenBank/DDBJ databases">
        <title>The Genome Sequence of Plasmodium inui San Antonio 1.</title>
        <authorList>
            <consortium name="The Broad Institute Genome Sequencing Platform"/>
            <consortium name="The Broad Institute Genome Sequencing Center for Infectious Disease"/>
            <person name="Neafsey D."/>
            <person name="Cheeseman I."/>
            <person name="Volkman S."/>
            <person name="Adams J."/>
            <person name="Walker B."/>
            <person name="Young S.K."/>
            <person name="Zeng Q."/>
            <person name="Gargeya S."/>
            <person name="Fitzgerald M."/>
            <person name="Haas B."/>
            <person name="Abouelleil A."/>
            <person name="Alvarado L."/>
            <person name="Arachchi H.M."/>
            <person name="Berlin A.M."/>
            <person name="Chapman S.B."/>
            <person name="Dewar J."/>
            <person name="Goldberg J."/>
            <person name="Griggs A."/>
            <person name="Gujja S."/>
            <person name="Hansen M."/>
            <person name="Howarth C."/>
            <person name="Imamovic A."/>
            <person name="Larimer J."/>
            <person name="McCowan C."/>
            <person name="Murphy C."/>
            <person name="Neiman D."/>
            <person name="Pearson M."/>
            <person name="Priest M."/>
            <person name="Roberts A."/>
            <person name="Saif S."/>
            <person name="Shea T."/>
            <person name="Sisk P."/>
            <person name="Sykes S."/>
            <person name="Wortman J."/>
            <person name="Nusbaum C."/>
            <person name="Birren B."/>
        </authorList>
    </citation>
    <scope>NUCLEOTIDE SEQUENCE [LARGE SCALE GENOMIC DNA]</scope>
    <source>
        <strain evidence="2 3">San Antonio 1</strain>
    </source>
</reference>
<protein>
    <submittedName>
        <fullName evidence="2">Uncharacterized protein</fullName>
    </submittedName>
</protein>
<evidence type="ECO:0000313" key="3">
    <source>
        <dbReference type="Proteomes" id="UP000030640"/>
    </source>
</evidence>
<proteinExistence type="predicted"/>
<accession>W6ZXQ4</accession>
<dbReference type="VEuPathDB" id="PlasmoDB:C922_05595"/>
<organism evidence="2 3">
    <name type="scientific">Plasmodium inui San Antonio 1</name>
    <dbReference type="NCBI Taxonomy" id="1237626"/>
    <lineage>
        <taxon>Eukaryota</taxon>
        <taxon>Sar</taxon>
        <taxon>Alveolata</taxon>
        <taxon>Apicomplexa</taxon>
        <taxon>Aconoidasida</taxon>
        <taxon>Haemosporida</taxon>
        <taxon>Plasmodiidae</taxon>
        <taxon>Plasmodium</taxon>
        <taxon>Plasmodium (Plasmodium)</taxon>
    </lineage>
</organism>
<keyword evidence="1" id="KW-0732">Signal</keyword>
<evidence type="ECO:0000313" key="2">
    <source>
        <dbReference type="EMBL" id="EUD64020.1"/>
    </source>
</evidence>